<dbReference type="InterPro" id="IPR000701">
    <property type="entry name" value="SuccDH_FuR_B_TM-su"/>
</dbReference>
<protein>
    <submittedName>
        <fullName evidence="9">Succinate dehydrogenase/Fumarate reductase transmembrane subunit</fullName>
    </submittedName>
</protein>
<accession>A0A212R6Z1</accession>
<organism evidence="9 10">
    <name type="scientific">Thermoflexus hugenholtzii JAD2</name>
    <dbReference type="NCBI Taxonomy" id="877466"/>
    <lineage>
        <taxon>Bacteria</taxon>
        <taxon>Bacillati</taxon>
        <taxon>Chloroflexota</taxon>
        <taxon>Thermoflexia</taxon>
        <taxon>Thermoflexales</taxon>
        <taxon>Thermoflexaceae</taxon>
        <taxon>Thermoflexus</taxon>
    </lineage>
</organism>
<name>A0A212R6Z1_9CHLR</name>
<dbReference type="InterPro" id="IPR034804">
    <property type="entry name" value="SQR/QFR_C/D"/>
</dbReference>
<dbReference type="OrthoDB" id="164026at2"/>
<evidence type="ECO:0000256" key="6">
    <source>
        <dbReference type="ARBA" id="ARBA00023004"/>
    </source>
</evidence>
<dbReference type="SUPFAM" id="SSF81343">
    <property type="entry name" value="Fumarate reductase respiratory complex transmembrane subunits"/>
    <property type="match status" value="1"/>
</dbReference>
<reference evidence="10" key="1">
    <citation type="submission" date="2017-06" db="EMBL/GenBank/DDBJ databases">
        <authorList>
            <person name="Varghese N."/>
            <person name="Submissions S."/>
        </authorList>
    </citation>
    <scope>NUCLEOTIDE SEQUENCE [LARGE SCALE GENOMIC DNA]</scope>
    <source>
        <strain evidence="10">JAD2</strain>
    </source>
</reference>
<evidence type="ECO:0000256" key="3">
    <source>
        <dbReference type="ARBA" id="ARBA00022692"/>
    </source>
</evidence>
<proteinExistence type="predicted"/>
<evidence type="ECO:0000256" key="2">
    <source>
        <dbReference type="ARBA" id="ARBA00022617"/>
    </source>
</evidence>
<dbReference type="GO" id="GO:0046872">
    <property type="term" value="F:metal ion binding"/>
    <property type="evidence" value="ECO:0007669"/>
    <property type="project" value="UniProtKB-KW"/>
</dbReference>
<dbReference type="Gene3D" id="1.20.1300.10">
    <property type="entry name" value="Fumarate reductase/succinate dehydrogenase, transmembrane subunit"/>
    <property type="match status" value="1"/>
</dbReference>
<dbReference type="InParanoid" id="A0A212R6Z1"/>
<keyword evidence="7 8" id="KW-0472">Membrane</keyword>
<evidence type="ECO:0000256" key="1">
    <source>
        <dbReference type="ARBA" id="ARBA00004370"/>
    </source>
</evidence>
<keyword evidence="5 8" id="KW-1133">Transmembrane helix</keyword>
<dbReference type="RefSeq" id="WP_088571605.1">
    <property type="nucleotide sequence ID" value="NZ_FYEK01000035.1"/>
</dbReference>
<sequence length="109" mass="12379">MWIWQAFTGLLLLVLLALHMIFNHFVVEGGLRTYRDVVAYLSHPLVFAWEIALLIVVTAHALMGVRAILLDLGIRPATDRWLKRGLTLLALGIIGYGMWLSWLIRSRGL</sequence>
<keyword evidence="3 8" id="KW-0812">Transmembrane</keyword>
<dbReference type="EMBL" id="FYEK01000035">
    <property type="protein sequence ID" value="SNB67961.1"/>
    <property type="molecule type" value="Genomic_DNA"/>
</dbReference>
<keyword evidence="4" id="KW-0479">Metal-binding</keyword>
<evidence type="ECO:0000256" key="7">
    <source>
        <dbReference type="ARBA" id="ARBA00023136"/>
    </source>
</evidence>
<evidence type="ECO:0000256" key="8">
    <source>
        <dbReference type="SAM" id="Phobius"/>
    </source>
</evidence>
<dbReference type="Proteomes" id="UP000197025">
    <property type="component" value="Unassembled WGS sequence"/>
</dbReference>
<keyword evidence="6" id="KW-0408">Iron</keyword>
<dbReference type="GO" id="GO:0016020">
    <property type="term" value="C:membrane"/>
    <property type="evidence" value="ECO:0007669"/>
    <property type="project" value="UniProtKB-SubCell"/>
</dbReference>
<evidence type="ECO:0000313" key="9">
    <source>
        <dbReference type="EMBL" id="SNB67961.1"/>
    </source>
</evidence>
<comment type="subcellular location">
    <subcellularLocation>
        <location evidence="1">Membrane</location>
    </subcellularLocation>
</comment>
<dbReference type="AlphaFoldDB" id="A0A212R6Z1"/>
<evidence type="ECO:0000313" key="10">
    <source>
        <dbReference type="Proteomes" id="UP000197025"/>
    </source>
</evidence>
<feature type="transmembrane region" description="Helical" evidence="8">
    <location>
        <begin position="81"/>
        <end position="104"/>
    </location>
</feature>
<evidence type="ECO:0000256" key="4">
    <source>
        <dbReference type="ARBA" id="ARBA00022723"/>
    </source>
</evidence>
<evidence type="ECO:0000256" key="5">
    <source>
        <dbReference type="ARBA" id="ARBA00022989"/>
    </source>
</evidence>
<dbReference type="Pfam" id="PF01127">
    <property type="entry name" value="Sdh_cyt"/>
    <property type="match status" value="1"/>
</dbReference>
<keyword evidence="10" id="KW-1185">Reference proteome</keyword>
<feature type="transmembrane region" description="Helical" evidence="8">
    <location>
        <begin position="47"/>
        <end position="69"/>
    </location>
</feature>
<gene>
    <name evidence="9" type="ORF">SAMN02746019_00002180</name>
</gene>
<keyword evidence="2" id="KW-0349">Heme</keyword>